<dbReference type="GO" id="GO:1990904">
    <property type="term" value="C:ribonucleoprotein complex"/>
    <property type="evidence" value="ECO:0007669"/>
    <property type="project" value="UniProtKB-KW"/>
</dbReference>
<sequence length="53" mass="6151">MTGRIRRCPHDRTYTLQGACPICGSPTATPHPASFSPQDRYGEYRRRGREWTR</sequence>
<dbReference type="EMBL" id="LNQE01001645">
    <property type="protein sequence ID" value="KUG14546.1"/>
    <property type="molecule type" value="Genomic_DNA"/>
</dbReference>
<gene>
    <name evidence="8" type="ORF">ASZ90_015820</name>
</gene>
<feature type="region of interest" description="Disordered" evidence="7">
    <location>
        <begin position="26"/>
        <end position="53"/>
    </location>
</feature>
<dbReference type="HAMAP" id="MF_00803">
    <property type="entry name" value="Nop10"/>
    <property type="match status" value="1"/>
</dbReference>
<keyword evidence="5" id="KW-0698">rRNA processing</keyword>
<evidence type="ECO:0000256" key="1">
    <source>
        <dbReference type="ARBA" id="ARBA00002325"/>
    </source>
</evidence>
<evidence type="ECO:0000256" key="7">
    <source>
        <dbReference type="SAM" id="MobiDB-lite"/>
    </source>
</evidence>
<dbReference type="NCBIfam" id="NF009623">
    <property type="entry name" value="PRK13130.1"/>
    <property type="match status" value="1"/>
</dbReference>
<dbReference type="AlphaFoldDB" id="A0A0W8F1T6"/>
<evidence type="ECO:0000256" key="2">
    <source>
        <dbReference type="ARBA" id="ARBA00009462"/>
    </source>
</evidence>
<comment type="function">
    <text evidence="1">Involved in ribosome biogenesis; more specifically in 18S rRNA pseudouridylation and in cleavage of pre-rRNA.</text>
</comment>
<comment type="caution">
    <text evidence="8">The sequence shown here is derived from an EMBL/GenBank/DDBJ whole genome shotgun (WGS) entry which is preliminary data.</text>
</comment>
<evidence type="ECO:0000256" key="3">
    <source>
        <dbReference type="ARBA" id="ARBA00018821"/>
    </source>
</evidence>
<organism evidence="8">
    <name type="scientific">hydrocarbon metagenome</name>
    <dbReference type="NCBI Taxonomy" id="938273"/>
    <lineage>
        <taxon>unclassified sequences</taxon>
        <taxon>metagenomes</taxon>
        <taxon>ecological metagenomes</taxon>
    </lineage>
</organism>
<feature type="compositionally biased region" description="Basic and acidic residues" evidence="7">
    <location>
        <begin position="40"/>
        <end position="53"/>
    </location>
</feature>
<keyword evidence="4" id="KW-0690">Ribosome biogenesis</keyword>
<evidence type="ECO:0000256" key="6">
    <source>
        <dbReference type="ARBA" id="ARBA00023274"/>
    </source>
</evidence>
<protein>
    <recommendedName>
        <fullName evidence="3">Ribosome biogenesis protein Nop10</fullName>
    </recommendedName>
</protein>
<dbReference type="InterPro" id="IPR036756">
    <property type="entry name" value="H/ACA_rnp_Nop10_sf"/>
</dbReference>
<dbReference type="GO" id="GO:0001522">
    <property type="term" value="P:pseudouridine synthesis"/>
    <property type="evidence" value="ECO:0007669"/>
    <property type="project" value="InterPro"/>
</dbReference>
<reference evidence="8" key="1">
    <citation type="journal article" date="2015" name="Proc. Natl. Acad. Sci. U.S.A.">
        <title>Networks of energetic and metabolic interactions define dynamics in microbial communities.</title>
        <authorList>
            <person name="Embree M."/>
            <person name="Liu J.K."/>
            <person name="Al-Bassam M.M."/>
            <person name="Zengler K."/>
        </authorList>
    </citation>
    <scope>NUCLEOTIDE SEQUENCE</scope>
</reference>
<proteinExistence type="inferred from homology"/>
<keyword evidence="6" id="KW-0687">Ribonucleoprotein</keyword>
<dbReference type="InterPro" id="IPR023532">
    <property type="entry name" value="Nop10_arc-typ"/>
</dbReference>
<dbReference type="GO" id="GO:0030515">
    <property type="term" value="F:snoRNA binding"/>
    <property type="evidence" value="ECO:0007669"/>
    <property type="project" value="InterPro"/>
</dbReference>
<dbReference type="SUPFAM" id="SSF144210">
    <property type="entry name" value="Nop10-like SnoRNP"/>
    <property type="match status" value="1"/>
</dbReference>
<name>A0A0W8F1T6_9ZZZZ</name>
<dbReference type="GO" id="GO:0006364">
    <property type="term" value="P:rRNA processing"/>
    <property type="evidence" value="ECO:0007669"/>
    <property type="project" value="UniProtKB-KW"/>
</dbReference>
<accession>A0A0W8F1T6</accession>
<comment type="similarity">
    <text evidence="2">Belongs to the NOP10 family.</text>
</comment>
<dbReference type="Gene3D" id="2.20.28.40">
    <property type="entry name" value="H/ACA ribonucleoprotein complex, subunit Nop10"/>
    <property type="match status" value="1"/>
</dbReference>
<dbReference type="InterPro" id="IPR007264">
    <property type="entry name" value="H/ACA_rnp_Nop10"/>
</dbReference>
<evidence type="ECO:0000313" key="8">
    <source>
        <dbReference type="EMBL" id="KUG14546.1"/>
    </source>
</evidence>
<evidence type="ECO:0000256" key="5">
    <source>
        <dbReference type="ARBA" id="ARBA00022552"/>
    </source>
</evidence>
<dbReference type="Pfam" id="PF04135">
    <property type="entry name" value="Nop10p"/>
    <property type="match status" value="1"/>
</dbReference>
<evidence type="ECO:0000256" key="4">
    <source>
        <dbReference type="ARBA" id="ARBA00022517"/>
    </source>
</evidence>